<organism evidence="2">
    <name type="scientific">hydrothermal vent metagenome</name>
    <dbReference type="NCBI Taxonomy" id="652676"/>
    <lineage>
        <taxon>unclassified sequences</taxon>
        <taxon>metagenomes</taxon>
        <taxon>ecological metagenomes</taxon>
    </lineage>
</organism>
<name>A0A3B0XTK7_9ZZZZ</name>
<evidence type="ECO:0000313" key="2">
    <source>
        <dbReference type="EMBL" id="VAW68080.1"/>
    </source>
</evidence>
<keyword evidence="1" id="KW-0812">Transmembrane</keyword>
<dbReference type="InterPro" id="IPR022472">
    <property type="entry name" value="VPLPA-CTERM"/>
</dbReference>
<dbReference type="NCBIfam" id="TIGR03370">
    <property type="entry name" value="VPLPA-CTERM"/>
    <property type="match status" value="1"/>
</dbReference>
<evidence type="ECO:0000256" key="1">
    <source>
        <dbReference type="SAM" id="Phobius"/>
    </source>
</evidence>
<dbReference type="EMBL" id="UOFJ01000306">
    <property type="protein sequence ID" value="VAW68080.1"/>
    <property type="molecule type" value="Genomic_DNA"/>
</dbReference>
<accession>A0A3B0XTK7</accession>
<protein>
    <recommendedName>
        <fullName evidence="3">PEP-CTERM protein-sorting domain-containing protein</fullName>
    </recommendedName>
</protein>
<proteinExistence type="predicted"/>
<dbReference type="NCBIfam" id="NF038131">
    <property type="entry name" value="choice_anch_K"/>
    <property type="match status" value="1"/>
</dbReference>
<feature type="transmembrane region" description="Helical" evidence="1">
    <location>
        <begin position="198"/>
        <end position="217"/>
    </location>
</feature>
<keyword evidence="1" id="KW-1133">Transmembrane helix</keyword>
<dbReference type="InterPro" id="IPR047995">
    <property type="entry name" value="Choice_anch_K"/>
</dbReference>
<sequence length="223" mass="23495">MKKTLFALLTLTSFSAHSALFQGTSSGNFVNPTGPLGFISTGAGTNQFTWGTGVTGSPPSSLGYAGRKFDIDENSAFIFGTISYFNGEIEGSSGATSVDLNAGLDFASPFAKKESFTFNLGLINTPNTADPNASADIVNFDNKVPSNFFSFNGTDFTLEFLGFGTLTGAGFTLEDSFRVLEGESASVDLIGRITSNPVPVPAAVWLFGSGLIALITIRRRHQP</sequence>
<keyword evidence="1" id="KW-0472">Membrane</keyword>
<dbReference type="AlphaFoldDB" id="A0A3B0XTK7"/>
<evidence type="ECO:0008006" key="3">
    <source>
        <dbReference type="Google" id="ProtNLM"/>
    </source>
</evidence>
<gene>
    <name evidence="2" type="ORF">MNBD_GAMMA10-1985</name>
</gene>
<reference evidence="2" key="1">
    <citation type="submission" date="2018-06" db="EMBL/GenBank/DDBJ databases">
        <authorList>
            <person name="Zhirakovskaya E."/>
        </authorList>
    </citation>
    <scope>NUCLEOTIDE SEQUENCE</scope>
</reference>